<feature type="transmembrane region" description="Helical" evidence="5">
    <location>
        <begin position="66"/>
        <end position="85"/>
    </location>
</feature>
<evidence type="ECO:0000256" key="5">
    <source>
        <dbReference type="SAM" id="Phobius"/>
    </source>
</evidence>
<protein>
    <submittedName>
        <fullName evidence="6">RTA1-domain-containing protein</fullName>
    </submittedName>
</protein>
<dbReference type="GO" id="GO:0000324">
    <property type="term" value="C:fungal-type vacuole"/>
    <property type="evidence" value="ECO:0007669"/>
    <property type="project" value="TreeGrafter"/>
</dbReference>
<dbReference type="EMBL" id="KV749884">
    <property type="protein sequence ID" value="OCL07362.1"/>
    <property type="molecule type" value="Genomic_DNA"/>
</dbReference>
<feature type="transmembrane region" description="Helical" evidence="5">
    <location>
        <begin position="97"/>
        <end position="125"/>
    </location>
</feature>
<dbReference type="PANTHER" id="PTHR31465:SF9">
    <property type="entry name" value="SPHINGOID LONG-CHAIN BASE TRANSPORTER RSB1"/>
    <property type="match status" value="1"/>
</dbReference>
<keyword evidence="2 5" id="KW-0812">Transmembrane</keyword>
<dbReference type="AlphaFoldDB" id="A0A8E2EYQ0"/>
<feature type="transmembrane region" description="Helical" evidence="5">
    <location>
        <begin position="221"/>
        <end position="241"/>
    </location>
</feature>
<name>A0A8E2EYQ0_9PEZI</name>
<gene>
    <name evidence="6" type="ORF">AOQ84DRAFT_377757</name>
</gene>
<dbReference type="Proteomes" id="UP000250140">
    <property type="component" value="Unassembled WGS sequence"/>
</dbReference>
<dbReference type="GO" id="GO:0005886">
    <property type="term" value="C:plasma membrane"/>
    <property type="evidence" value="ECO:0007669"/>
    <property type="project" value="TreeGrafter"/>
</dbReference>
<keyword evidence="3 5" id="KW-1133">Transmembrane helix</keyword>
<feature type="transmembrane region" description="Helical" evidence="5">
    <location>
        <begin position="180"/>
        <end position="200"/>
    </location>
</feature>
<accession>A0A8E2EYQ0</accession>
<keyword evidence="4 5" id="KW-0472">Membrane</keyword>
<comment type="subcellular location">
    <subcellularLocation>
        <location evidence="1">Membrane</location>
        <topology evidence="1">Multi-pass membrane protein</topology>
    </subcellularLocation>
</comment>
<reference evidence="6 7" key="1">
    <citation type="journal article" date="2016" name="Nat. Commun.">
        <title>Ectomycorrhizal ecology is imprinted in the genome of the dominant symbiotic fungus Cenococcum geophilum.</title>
        <authorList>
            <consortium name="DOE Joint Genome Institute"/>
            <person name="Peter M."/>
            <person name="Kohler A."/>
            <person name="Ohm R.A."/>
            <person name="Kuo A."/>
            <person name="Krutzmann J."/>
            <person name="Morin E."/>
            <person name="Arend M."/>
            <person name="Barry K.W."/>
            <person name="Binder M."/>
            <person name="Choi C."/>
            <person name="Clum A."/>
            <person name="Copeland A."/>
            <person name="Grisel N."/>
            <person name="Haridas S."/>
            <person name="Kipfer T."/>
            <person name="LaButti K."/>
            <person name="Lindquist E."/>
            <person name="Lipzen A."/>
            <person name="Maire R."/>
            <person name="Meier B."/>
            <person name="Mihaltcheva S."/>
            <person name="Molinier V."/>
            <person name="Murat C."/>
            <person name="Poggeler S."/>
            <person name="Quandt C.A."/>
            <person name="Sperisen C."/>
            <person name="Tritt A."/>
            <person name="Tisserant E."/>
            <person name="Crous P.W."/>
            <person name="Henrissat B."/>
            <person name="Nehls U."/>
            <person name="Egli S."/>
            <person name="Spatafora J.W."/>
            <person name="Grigoriev I.V."/>
            <person name="Martin F.M."/>
        </authorList>
    </citation>
    <scope>NUCLEOTIDE SEQUENCE [LARGE SCALE GENOMIC DNA]</scope>
    <source>
        <strain evidence="6 7">CBS 207.34</strain>
    </source>
</reference>
<dbReference type="InterPro" id="IPR007568">
    <property type="entry name" value="RTA1"/>
</dbReference>
<dbReference type="PANTHER" id="PTHR31465">
    <property type="entry name" value="PROTEIN RTA1-RELATED"/>
    <property type="match status" value="1"/>
</dbReference>
<evidence type="ECO:0000256" key="3">
    <source>
        <dbReference type="ARBA" id="ARBA00022989"/>
    </source>
</evidence>
<feature type="transmembrane region" description="Helical" evidence="5">
    <location>
        <begin position="41"/>
        <end position="61"/>
    </location>
</feature>
<keyword evidence="7" id="KW-1185">Reference proteome</keyword>
<proteinExistence type="predicted"/>
<evidence type="ECO:0000313" key="6">
    <source>
        <dbReference type="EMBL" id="OCL07362.1"/>
    </source>
</evidence>
<sequence>MSTTTSGIAINTSIPNSDCTLSTCSIEQAQLLYDPTLTGNALFLGIFSLCLALQLIAGIYYRTWGYLVGMFCGLILEMVGYVGRVQMHFNPFLSNPFMMYLICITIAPVFITASIYLCLARIIVVYGEHLSRFRPRFYTITFIICDFVSLVLQAGGGAIVEIATNYSFEHVGIDIVMAGLGFQVASLVLFLGLCAGFWMACIKRQDELDIRFRPLRSSLRFIICLYALFAATIAILIRSIFRIAELSKGFHGNIWNNEVDYMVLEGGMMAFACLALTFAHPGVAFRRDWHDADFKLKRPGNARR</sequence>
<feature type="transmembrane region" description="Helical" evidence="5">
    <location>
        <begin position="261"/>
        <end position="279"/>
    </location>
</feature>
<dbReference type="OrthoDB" id="4521223at2759"/>
<evidence type="ECO:0000256" key="1">
    <source>
        <dbReference type="ARBA" id="ARBA00004141"/>
    </source>
</evidence>
<organism evidence="6 7">
    <name type="scientific">Glonium stellatum</name>
    <dbReference type="NCBI Taxonomy" id="574774"/>
    <lineage>
        <taxon>Eukaryota</taxon>
        <taxon>Fungi</taxon>
        <taxon>Dikarya</taxon>
        <taxon>Ascomycota</taxon>
        <taxon>Pezizomycotina</taxon>
        <taxon>Dothideomycetes</taxon>
        <taxon>Pleosporomycetidae</taxon>
        <taxon>Gloniales</taxon>
        <taxon>Gloniaceae</taxon>
        <taxon>Glonium</taxon>
    </lineage>
</organism>
<dbReference type="Pfam" id="PF04479">
    <property type="entry name" value="RTA1"/>
    <property type="match status" value="1"/>
</dbReference>
<feature type="transmembrane region" description="Helical" evidence="5">
    <location>
        <begin position="137"/>
        <end position="160"/>
    </location>
</feature>
<evidence type="ECO:0000256" key="4">
    <source>
        <dbReference type="ARBA" id="ARBA00023136"/>
    </source>
</evidence>
<evidence type="ECO:0000256" key="2">
    <source>
        <dbReference type="ARBA" id="ARBA00022692"/>
    </source>
</evidence>
<evidence type="ECO:0000313" key="7">
    <source>
        <dbReference type="Proteomes" id="UP000250140"/>
    </source>
</evidence>